<evidence type="ECO:0000313" key="3">
    <source>
        <dbReference type="EMBL" id="WAR11938.1"/>
    </source>
</evidence>
<feature type="non-terminal residue" evidence="3">
    <location>
        <position position="213"/>
    </location>
</feature>
<gene>
    <name evidence="2" type="ORF">MAR_026065</name>
    <name evidence="3" type="ORF">MAR_026118</name>
</gene>
<reference evidence="3" key="1">
    <citation type="submission" date="2022-11" db="EMBL/GenBank/DDBJ databases">
        <title>Centuries of genome instability and evolution in soft-shell clam transmissible cancer (bioRxiv).</title>
        <authorList>
            <person name="Hart S.F.M."/>
            <person name="Yonemitsu M.A."/>
            <person name="Giersch R.M."/>
            <person name="Beal B.F."/>
            <person name="Arriagada G."/>
            <person name="Davis B.W."/>
            <person name="Ostrander E.A."/>
            <person name="Goff S.P."/>
            <person name="Metzger M.J."/>
        </authorList>
    </citation>
    <scope>NUCLEOTIDE SEQUENCE</scope>
    <source>
        <strain evidence="3">MELC-2E11</strain>
        <tissue evidence="3">Siphon/mantle</tissue>
    </source>
</reference>
<evidence type="ECO:0000256" key="1">
    <source>
        <dbReference type="SAM" id="MobiDB-lite"/>
    </source>
</evidence>
<evidence type="ECO:0000313" key="2">
    <source>
        <dbReference type="EMBL" id="WAR11885.1"/>
    </source>
</evidence>
<sequence>MTETPINRGAPDLVLSTRRESILRTSRFGTPYRTPNVRRFGPTGATWRTSAAHSKTTQLSARRTSTPLNTRTKGQRDSALTSTPLNPRAKRSEDETFSQITSRTEIEENNIKHDSKALLIQIKGKKRYKTEEKVLCEAVLFSTDLEYNPLKQEQQSEFTYFSTALIHGPVVLSETLQNWLEPLDLVYGIPAEVKGISQIDYSTQAQDCLRLWK</sequence>
<feature type="compositionally biased region" description="Polar residues" evidence="1">
    <location>
        <begin position="46"/>
        <end position="85"/>
    </location>
</feature>
<protein>
    <submittedName>
        <fullName evidence="3">Uncharacterized protein</fullName>
    </submittedName>
</protein>
<feature type="region of interest" description="Disordered" evidence="1">
    <location>
        <begin position="29"/>
        <end position="101"/>
    </location>
</feature>
<dbReference type="Proteomes" id="UP001164746">
    <property type="component" value="Chromosome 8"/>
</dbReference>
<evidence type="ECO:0000313" key="4">
    <source>
        <dbReference type="Proteomes" id="UP001164746"/>
    </source>
</evidence>
<dbReference type="EMBL" id="CP111019">
    <property type="protein sequence ID" value="WAR11938.1"/>
    <property type="molecule type" value="Genomic_DNA"/>
</dbReference>
<accession>A0ABY7EPM2</accession>
<name>A0ABY7EPM2_MYAAR</name>
<organism evidence="3 4">
    <name type="scientific">Mya arenaria</name>
    <name type="common">Soft-shell clam</name>
    <dbReference type="NCBI Taxonomy" id="6604"/>
    <lineage>
        <taxon>Eukaryota</taxon>
        <taxon>Metazoa</taxon>
        <taxon>Spiralia</taxon>
        <taxon>Lophotrochozoa</taxon>
        <taxon>Mollusca</taxon>
        <taxon>Bivalvia</taxon>
        <taxon>Autobranchia</taxon>
        <taxon>Heteroconchia</taxon>
        <taxon>Euheterodonta</taxon>
        <taxon>Imparidentia</taxon>
        <taxon>Neoheterodontei</taxon>
        <taxon>Myida</taxon>
        <taxon>Myoidea</taxon>
        <taxon>Myidae</taxon>
        <taxon>Mya</taxon>
    </lineage>
</organism>
<keyword evidence="4" id="KW-1185">Reference proteome</keyword>
<proteinExistence type="predicted"/>
<dbReference type="EMBL" id="CP111019">
    <property type="protein sequence ID" value="WAR11885.1"/>
    <property type="molecule type" value="Genomic_DNA"/>
</dbReference>